<dbReference type="PANTHER" id="PTHR40078">
    <property type="entry name" value="INTEGRAL MEMBRANE PROTEIN-RELATED"/>
    <property type="match status" value="1"/>
</dbReference>
<comment type="caution">
    <text evidence="2">The sequence shown here is derived from an EMBL/GenBank/DDBJ whole genome shotgun (WGS) entry which is preliminary data.</text>
</comment>
<protein>
    <submittedName>
        <fullName evidence="2">YitT family protein</fullName>
    </submittedName>
</protein>
<feature type="transmembrane region" description="Helical" evidence="1">
    <location>
        <begin position="148"/>
        <end position="168"/>
    </location>
</feature>
<dbReference type="EMBL" id="JAUJWW010000005">
    <property type="protein sequence ID" value="MDN7228227.1"/>
    <property type="molecule type" value="Genomic_DNA"/>
</dbReference>
<keyword evidence="1" id="KW-1133">Transmembrane helix</keyword>
<feature type="transmembrane region" description="Helical" evidence="1">
    <location>
        <begin position="50"/>
        <end position="68"/>
    </location>
</feature>
<evidence type="ECO:0000313" key="2">
    <source>
        <dbReference type="EMBL" id="MDN7228227.1"/>
    </source>
</evidence>
<name>A0ABT8MTJ2_9BACL</name>
<feature type="transmembrane region" description="Helical" evidence="1">
    <location>
        <begin position="174"/>
        <end position="191"/>
    </location>
</feature>
<accession>A0ABT8MTJ2</accession>
<dbReference type="PANTHER" id="PTHR40078:SF1">
    <property type="entry name" value="INTEGRAL MEMBRANE PROTEIN"/>
    <property type="match status" value="1"/>
</dbReference>
<feature type="transmembrane region" description="Helical" evidence="1">
    <location>
        <begin position="7"/>
        <end position="30"/>
    </location>
</feature>
<evidence type="ECO:0000313" key="3">
    <source>
        <dbReference type="Proteomes" id="UP001172054"/>
    </source>
</evidence>
<evidence type="ECO:0000256" key="1">
    <source>
        <dbReference type="SAM" id="Phobius"/>
    </source>
</evidence>
<proteinExistence type="predicted"/>
<feature type="transmembrane region" description="Helical" evidence="1">
    <location>
        <begin position="106"/>
        <end position="127"/>
    </location>
</feature>
<dbReference type="RefSeq" id="WP_300980889.1">
    <property type="nucleotide sequence ID" value="NZ_CP129238.1"/>
</dbReference>
<organism evidence="2 3">
    <name type="scientific">Planococcus liqunii</name>
    <dbReference type="NCBI Taxonomy" id="3058394"/>
    <lineage>
        <taxon>Bacteria</taxon>
        <taxon>Bacillati</taxon>
        <taxon>Bacillota</taxon>
        <taxon>Bacilli</taxon>
        <taxon>Bacillales</taxon>
        <taxon>Caryophanaceae</taxon>
        <taxon>Planococcus</taxon>
    </lineage>
</organism>
<dbReference type="InterPro" id="IPR038750">
    <property type="entry name" value="YczE/YyaS-like"/>
</dbReference>
<keyword evidence="3" id="KW-1185">Reference proteome</keyword>
<reference evidence="2 3" key="1">
    <citation type="submission" date="2023-06" db="EMBL/GenBank/DDBJ databases">
        <title>Novel species in genus Planococcus.</title>
        <authorList>
            <person name="Ning S."/>
        </authorList>
    </citation>
    <scope>NUCLEOTIDE SEQUENCE [LARGE SCALE GENOMIC DNA]</scope>
    <source>
        <strain evidence="2 3">N064</strain>
    </source>
</reference>
<dbReference type="Pfam" id="PF19700">
    <property type="entry name" value="DUF6198"/>
    <property type="match status" value="1"/>
</dbReference>
<keyword evidence="1" id="KW-0812">Transmembrane</keyword>
<sequence length="206" mass="21917">MKKPYARFAFFLLGIMGLALGISLTILSGLGTSPFDAVLVGLSIKVGLTVGSWEVLLAVLMIGCNSLLTRQRPELLGLVTAVITGIGIDLWLFLLGSLIIPDMWVGKAVCFSIGLILIGAGTATYLLTNFAPIPIDRLTLIIKDLMRTDLFVSRTLIYLGFLIVAFLVGGPIGIGTVLTVCFGGLILNFFMKPIGKAVNATLNLES</sequence>
<dbReference type="Proteomes" id="UP001172054">
    <property type="component" value="Unassembled WGS sequence"/>
</dbReference>
<gene>
    <name evidence="2" type="ORF">QWY15_13055</name>
</gene>
<keyword evidence="1" id="KW-0472">Membrane</keyword>
<feature type="transmembrane region" description="Helical" evidence="1">
    <location>
        <begin position="75"/>
        <end position="100"/>
    </location>
</feature>